<dbReference type="STRING" id="1440763.BJI69_06580"/>
<gene>
    <name evidence="2" type="ORF">BJI69_06580</name>
</gene>
<dbReference type="InterPro" id="IPR025115">
    <property type="entry name" value="DUF4034"/>
</dbReference>
<dbReference type="Pfam" id="PF13226">
    <property type="entry name" value="DUF4034"/>
    <property type="match status" value="1"/>
</dbReference>
<dbReference type="Proteomes" id="UP000182987">
    <property type="component" value="Chromosome"/>
</dbReference>
<organism evidence="2 3">
    <name type="scientific">Luteibacter rhizovicinus DSM 16549</name>
    <dbReference type="NCBI Taxonomy" id="1440763"/>
    <lineage>
        <taxon>Bacteria</taxon>
        <taxon>Pseudomonadati</taxon>
        <taxon>Pseudomonadota</taxon>
        <taxon>Gammaproteobacteria</taxon>
        <taxon>Lysobacterales</taxon>
        <taxon>Rhodanobacteraceae</taxon>
        <taxon>Luteibacter</taxon>
    </lineage>
</organism>
<evidence type="ECO:0000259" key="1">
    <source>
        <dbReference type="Pfam" id="PF13226"/>
    </source>
</evidence>
<proteinExistence type="predicted"/>
<protein>
    <recommendedName>
        <fullName evidence="1">DUF4034 domain-containing protein</fullName>
    </recommendedName>
</protein>
<feature type="domain" description="DUF4034" evidence="1">
    <location>
        <begin position="87"/>
        <end position="225"/>
    </location>
</feature>
<keyword evidence="3" id="KW-1185">Reference proteome</keyword>
<evidence type="ECO:0000313" key="3">
    <source>
        <dbReference type="Proteomes" id="UP000182987"/>
    </source>
</evidence>
<dbReference type="InterPro" id="IPR011990">
    <property type="entry name" value="TPR-like_helical_dom_sf"/>
</dbReference>
<dbReference type="KEGG" id="lrz:BJI69_06580"/>
<sequence length="507" mass="54871">MLLAVAALAAVKSWPAPEATSTGHQAGHAFTATPTLDAFMAQVQTAAKIADPVERCLHMPDPPGSHWHTDGVAAYCRYRLTEMKEIAGFRALIAAGKGAEVDRLLAGYLQMQLHDPGYPAIFDQAVSRAGFHDASAETRAAIDAWLRQRPDSVFAVAASGMQYQQAAFAARGADFASKTSSEQWREARKLADLARRDLDHAATMSPAIPAIYADMLRMGVLTGDSRYAMAAIERGFAVQPNNLPLRLDQADFTGRKWGGSTAWVARQADEAAVAAKDTPLLWVAAGNAHIEAATEGHLTRPADGRFLALADEVATAYSLSQLAADANRARKSDEAFVLAVEAIRFDNSQGDALYVLGYLATQGYYREWAKAELIRAAKEHPDDVDVAADAGVELRYLGEPALAESLMVYATGHERDDWVLAMLGDFYSHEGHNYPKAGAIADELMRRDPGNANGYVIRACVDKDTNSPNRYRSARDFLARFGDDPKQQGPAAEIRAWLATHPEPSAG</sequence>
<dbReference type="PATRIC" id="fig|1440763.5.peg.84"/>
<dbReference type="AlphaFoldDB" id="A0A0G9HG51"/>
<name>A0A0G9HG51_9GAMM</name>
<dbReference type="EMBL" id="CP017480">
    <property type="protein sequence ID" value="APG03606.1"/>
    <property type="molecule type" value="Genomic_DNA"/>
</dbReference>
<dbReference type="SUPFAM" id="SSF48452">
    <property type="entry name" value="TPR-like"/>
    <property type="match status" value="1"/>
</dbReference>
<accession>A0A0G9HG51</accession>
<evidence type="ECO:0000313" key="2">
    <source>
        <dbReference type="EMBL" id="APG03606.1"/>
    </source>
</evidence>
<dbReference type="Gene3D" id="1.25.40.10">
    <property type="entry name" value="Tetratricopeptide repeat domain"/>
    <property type="match status" value="1"/>
</dbReference>
<reference evidence="3" key="1">
    <citation type="submission" date="2016-09" db="EMBL/GenBank/DDBJ databases">
        <authorList>
            <person name="Lysoe E."/>
        </authorList>
    </citation>
    <scope>NUCLEOTIDE SEQUENCE [LARGE SCALE GENOMIC DNA]</scope>
    <source>
        <strain evidence="3">LJ96T</strain>
    </source>
</reference>